<comment type="caution">
    <text evidence="2">The sequence shown here is derived from an EMBL/GenBank/DDBJ whole genome shotgun (WGS) entry which is preliminary data.</text>
</comment>
<protein>
    <submittedName>
        <fullName evidence="2">Uncharacterized protein</fullName>
    </submittedName>
</protein>
<gene>
    <name evidence="2" type="ORF">UF78_21610</name>
</gene>
<feature type="chain" id="PRO_5002338169" evidence="1">
    <location>
        <begin position="26"/>
        <end position="127"/>
    </location>
</feature>
<proteinExistence type="predicted"/>
<feature type="signal peptide" evidence="1">
    <location>
        <begin position="1"/>
        <end position="25"/>
    </location>
</feature>
<evidence type="ECO:0000313" key="3">
    <source>
        <dbReference type="Proteomes" id="UP000032487"/>
    </source>
</evidence>
<reference evidence="2 3" key="1">
    <citation type="submission" date="2015-02" db="EMBL/GenBank/DDBJ databases">
        <title>Draft genome sequence of Pseudomonas stutzeri NT0128 isolated from wheat (Triticum turgidum) rhizosphere.</title>
        <authorList>
            <person name="Tovi N."/>
            <person name="Frenk S."/>
            <person name="Hadar Y."/>
            <person name="Minz D."/>
        </authorList>
    </citation>
    <scope>NUCLEOTIDE SEQUENCE [LARGE SCALE GENOMIC DNA]</scope>
    <source>
        <strain evidence="2 3">NT0128</strain>
    </source>
</reference>
<dbReference type="Proteomes" id="UP000032487">
    <property type="component" value="Unassembled WGS sequence"/>
</dbReference>
<dbReference type="PATRIC" id="fig|316.101.peg.3169"/>
<accession>A0A0D9AGA8</accession>
<organism evidence="2 3">
    <name type="scientific">Stutzerimonas stutzeri</name>
    <name type="common">Pseudomonas stutzeri</name>
    <dbReference type="NCBI Taxonomy" id="316"/>
    <lineage>
        <taxon>Bacteria</taxon>
        <taxon>Pseudomonadati</taxon>
        <taxon>Pseudomonadota</taxon>
        <taxon>Gammaproteobacteria</taxon>
        <taxon>Pseudomonadales</taxon>
        <taxon>Pseudomonadaceae</taxon>
        <taxon>Stutzerimonas</taxon>
    </lineage>
</organism>
<dbReference type="EMBL" id="JYHV01000037">
    <property type="protein sequence ID" value="KJH79742.1"/>
    <property type="molecule type" value="Genomic_DNA"/>
</dbReference>
<sequence>MSLATGLQTLSMAGVLMLISLSGQAQEPSHQMMMSNMHAQLANFGGSMHTTAKVCGGSSDEQLAEQKEKQRALSIQNGMDAAAFDKAFNAGASEAKAKWATIPASERQAKCNEFKQEMEGLAQQFTQ</sequence>
<name>A0A0D9AGA8_STUST</name>
<evidence type="ECO:0000313" key="2">
    <source>
        <dbReference type="EMBL" id="KJH79742.1"/>
    </source>
</evidence>
<dbReference type="OrthoDB" id="6894526at2"/>
<evidence type="ECO:0000256" key="1">
    <source>
        <dbReference type="SAM" id="SignalP"/>
    </source>
</evidence>
<dbReference type="AlphaFoldDB" id="A0A0D9AGA8"/>
<dbReference type="RefSeq" id="WP_045164256.1">
    <property type="nucleotide sequence ID" value="NZ_JYHV01000037.1"/>
</dbReference>
<keyword evidence="1" id="KW-0732">Signal</keyword>